<dbReference type="InterPro" id="IPR019861">
    <property type="entry name" value="PorP/SprF_Bacteroidetes"/>
</dbReference>
<feature type="signal peptide" evidence="1">
    <location>
        <begin position="1"/>
        <end position="18"/>
    </location>
</feature>
<sequence length="388" mass="43677">MRFLILLFLFLASFRGIAQQTPQFSQFMMNRFLYNPAFAGFEDYWDVQSGFRTQWTGINTANRTFYTTANFAFDKSDRTSTGITPYMSKTIRRNYSPTYIRKKTRKVNFHQGVGMQLLSDQIGPVTSMSLSGTYAYHLSLGGERKLATGGSIGYYQRVLDMTNFNVRDAGDPFITYSNSSGLPAGRISGGQSLINVGALYYTRKFYVGLSANQPVFGDFFFTNKSSDNGQATRDAIYDPLIAEVSADETIDPDRKLWLLAQLNFKKNGATQWMGTVAPTVFFQAGGDIRSGEHWTYSPAVLVKYMKGATLVAEANMRVKYDEQFWVGGTYRHKDAIGIMVGAHVSNALNLTYVYEMHSNGYARQSMGSHEIVLGMKFRNRIFMSNPAY</sequence>
<reference evidence="2 3" key="1">
    <citation type="submission" date="2024-03" db="EMBL/GenBank/DDBJ databases">
        <title>Aquirufa genome sequencing.</title>
        <authorList>
            <person name="Pitt A."/>
            <person name="Hahn M.W."/>
        </authorList>
    </citation>
    <scope>NUCLEOTIDE SEQUENCE [LARGE SCALE GENOMIC DNA]</scope>
    <source>
        <strain evidence="2 3">OSTEICH-129V</strain>
    </source>
</reference>
<keyword evidence="3" id="KW-1185">Reference proteome</keyword>
<proteinExistence type="predicted"/>
<dbReference type="RefSeq" id="WP_377983457.1">
    <property type="nucleotide sequence ID" value="NZ_JBBKXZ010000002.1"/>
</dbReference>
<gene>
    <name evidence="2" type="ORF">U0R10_08090</name>
</gene>
<accession>A0ABW6DFT5</accession>
<evidence type="ECO:0000313" key="3">
    <source>
        <dbReference type="Proteomes" id="UP001598138"/>
    </source>
</evidence>
<protein>
    <submittedName>
        <fullName evidence="2">PorP/SprF family type IX secretion system membrane protein</fullName>
    </submittedName>
</protein>
<feature type="chain" id="PRO_5046087810" evidence="1">
    <location>
        <begin position="19"/>
        <end position="388"/>
    </location>
</feature>
<keyword evidence="1" id="KW-0732">Signal</keyword>
<organism evidence="2 3">
    <name type="scientific">Aquirufa avitistagni</name>
    <dbReference type="NCBI Taxonomy" id="3104728"/>
    <lineage>
        <taxon>Bacteria</taxon>
        <taxon>Pseudomonadati</taxon>
        <taxon>Bacteroidota</taxon>
        <taxon>Cytophagia</taxon>
        <taxon>Cytophagales</taxon>
        <taxon>Flectobacillaceae</taxon>
        <taxon>Aquirufa</taxon>
    </lineage>
</organism>
<dbReference type="Pfam" id="PF11751">
    <property type="entry name" value="PorP_SprF"/>
    <property type="match status" value="1"/>
</dbReference>
<dbReference type="Proteomes" id="UP001598138">
    <property type="component" value="Unassembled WGS sequence"/>
</dbReference>
<name>A0ABW6DFT5_9BACT</name>
<dbReference type="NCBIfam" id="TIGR03519">
    <property type="entry name" value="T9SS_PorP_fam"/>
    <property type="match status" value="1"/>
</dbReference>
<dbReference type="EMBL" id="JBBKXZ010000002">
    <property type="protein sequence ID" value="MFD3394577.1"/>
    <property type="molecule type" value="Genomic_DNA"/>
</dbReference>
<evidence type="ECO:0000256" key="1">
    <source>
        <dbReference type="SAM" id="SignalP"/>
    </source>
</evidence>
<evidence type="ECO:0000313" key="2">
    <source>
        <dbReference type="EMBL" id="MFD3394577.1"/>
    </source>
</evidence>
<comment type="caution">
    <text evidence="2">The sequence shown here is derived from an EMBL/GenBank/DDBJ whole genome shotgun (WGS) entry which is preliminary data.</text>
</comment>